<dbReference type="Gene3D" id="2.60.40.1740">
    <property type="entry name" value="hypothetical protein (bacova_03559)"/>
    <property type="match status" value="1"/>
</dbReference>
<reference evidence="2" key="1">
    <citation type="submission" date="2022-06" db="EMBL/GenBank/DDBJ databases">
        <title>Solitalea sp. MAHUQ-68 isolated from rhizospheric soil.</title>
        <authorList>
            <person name="Huq M.A."/>
        </authorList>
    </citation>
    <scope>NUCLEOTIDE SEQUENCE</scope>
    <source>
        <strain evidence="2">MAHUQ-68</strain>
    </source>
</reference>
<gene>
    <name evidence="2" type="ORF">NF867_11265</name>
</gene>
<comment type="caution">
    <text evidence="2">The sequence shown here is derived from an EMBL/GenBank/DDBJ whole genome shotgun (WGS) entry which is preliminary data.</text>
</comment>
<evidence type="ECO:0000313" key="3">
    <source>
        <dbReference type="Proteomes" id="UP001155182"/>
    </source>
</evidence>
<evidence type="ECO:0000313" key="2">
    <source>
        <dbReference type="EMBL" id="MCO4293444.1"/>
    </source>
</evidence>
<dbReference type="InterPro" id="IPR013728">
    <property type="entry name" value="BT_3987-like_N"/>
</dbReference>
<sequence length="301" mass="32754">MKKNIKLLTLGILGIMSMSSCLKDDDHYVDFASQPALAEFQLGEKTTAVFEAKPEPQKYNLMVNIAAVAPLNKAVTLTLEYAPDSLISYNKVHKTTFAMLPEAAYSIPSLTVNIPAGERLVGLPITVNAGVIDLSKSYALPFRIKSATGVNVSGNFNTLIVAIAVKNKWDGVYTMTGTMEDRVNGLLKGMYPREISLITTGGSSVALWDNVIGNYTHAISNDGALSQYGTFSPNFTIDANNAITQVVNYYVNPANGRGARLNVAGINKYDPATKTFEVSYVMTQGGDRTFFTEKYVYKKAR</sequence>
<dbReference type="EMBL" id="JAMWYS010000036">
    <property type="protein sequence ID" value="MCO4293444.1"/>
    <property type="molecule type" value="Genomic_DNA"/>
</dbReference>
<evidence type="ECO:0000259" key="1">
    <source>
        <dbReference type="Pfam" id="PF08522"/>
    </source>
</evidence>
<protein>
    <submittedName>
        <fullName evidence="2">DUF1735 domain-containing protein</fullName>
    </submittedName>
</protein>
<proteinExistence type="predicted"/>
<keyword evidence="3" id="KW-1185">Reference proteome</keyword>
<dbReference type="RefSeq" id="WP_252588102.1">
    <property type="nucleotide sequence ID" value="NZ_JAMWYS010000036.1"/>
</dbReference>
<dbReference type="Pfam" id="PF08522">
    <property type="entry name" value="BT_3987-like_N"/>
    <property type="match status" value="1"/>
</dbReference>
<dbReference type="Proteomes" id="UP001155182">
    <property type="component" value="Unassembled WGS sequence"/>
</dbReference>
<accession>A0A9X2F2E9</accession>
<dbReference type="PROSITE" id="PS51257">
    <property type="entry name" value="PROKAR_LIPOPROTEIN"/>
    <property type="match status" value="1"/>
</dbReference>
<organism evidence="2 3">
    <name type="scientific">Solitalea agri</name>
    <dbReference type="NCBI Taxonomy" id="2953739"/>
    <lineage>
        <taxon>Bacteria</taxon>
        <taxon>Pseudomonadati</taxon>
        <taxon>Bacteroidota</taxon>
        <taxon>Sphingobacteriia</taxon>
        <taxon>Sphingobacteriales</taxon>
        <taxon>Sphingobacteriaceae</taxon>
        <taxon>Solitalea</taxon>
    </lineage>
</organism>
<name>A0A9X2F2E9_9SPHI</name>
<feature type="domain" description="BT-3987-like N-terminal" evidence="1">
    <location>
        <begin position="49"/>
        <end position="149"/>
    </location>
</feature>
<dbReference type="AlphaFoldDB" id="A0A9X2F2E9"/>